<protein>
    <submittedName>
        <fullName evidence="1">Uncharacterized protein</fullName>
    </submittedName>
</protein>
<comment type="caution">
    <text evidence="1">The sequence shown here is derived from an EMBL/GenBank/DDBJ whole genome shotgun (WGS) entry which is preliminary data.</text>
</comment>
<gene>
    <name evidence="1" type="ORF">OJ996_08965</name>
</gene>
<proteinExistence type="predicted"/>
<name>A0ABT3G1I4_9BACT</name>
<dbReference type="EMBL" id="JAPDDR010000004">
    <property type="protein sequence ID" value="MCW1913703.1"/>
    <property type="molecule type" value="Genomic_DNA"/>
</dbReference>
<keyword evidence="2" id="KW-1185">Reference proteome</keyword>
<dbReference type="Proteomes" id="UP001165653">
    <property type="component" value="Unassembled WGS sequence"/>
</dbReference>
<evidence type="ECO:0000313" key="1">
    <source>
        <dbReference type="EMBL" id="MCW1913703.1"/>
    </source>
</evidence>
<organism evidence="1 2">
    <name type="scientific">Luteolibacter rhizosphaerae</name>
    <dbReference type="NCBI Taxonomy" id="2989719"/>
    <lineage>
        <taxon>Bacteria</taxon>
        <taxon>Pseudomonadati</taxon>
        <taxon>Verrucomicrobiota</taxon>
        <taxon>Verrucomicrobiia</taxon>
        <taxon>Verrucomicrobiales</taxon>
        <taxon>Verrucomicrobiaceae</taxon>
        <taxon>Luteolibacter</taxon>
    </lineage>
</organism>
<accession>A0ABT3G1I4</accession>
<reference evidence="1" key="1">
    <citation type="submission" date="2022-10" db="EMBL/GenBank/DDBJ databases">
        <title>Luteolibacter sp. GHJ8, whole genome shotgun sequencing project.</title>
        <authorList>
            <person name="Zhao G."/>
            <person name="Shen L."/>
        </authorList>
    </citation>
    <scope>NUCLEOTIDE SEQUENCE</scope>
    <source>
        <strain evidence="1">GHJ8</strain>
    </source>
</reference>
<evidence type="ECO:0000313" key="2">
    <source>
        <dbReference type="Proteomes" id="UP001165653"/>
    </source>
</evidence>
<sequence length="129" mass="14349">MVDVVLDIPTYAFRLLNTSNSFDLHLGSTNVVSEADVTRRAALWNRPHSFSGGGRVPASKSLSRQMLGLGLDITVRVRFEKKHWPYVRMLTDRLGITVAEWILGGVGYAVWLLERTVQFEGMVEGGASK</sequence>